<proteinExistence type="predicted"/>
<keyword evidence="2" id="KW-1185">Reference proteome</keyword>
<dbReference type="EMBL" id="QTSX02000142">
    <property type="protein sequence ID" value="KAJ9088211.1"/>
    <property type="molecule type" value="Genomic_DNA"/>
</dbReference>
<accession>A0ACC2UNZ9</accession>
<name>A0ACC2UNZ9_9FUNG</name>
<dbReference type="Proteomes" id="UP001165960">
    <property type="component" value="Unassembled WGS sequence"/>
</dbReference>
<evidence type="ECO:0000313" key="2">
    <source>
        <dbReference type="Proteomes" id="UP001165960"/>
    </source>
</evidence>
<reference evidence="1" key="1">
    <citation type="submission" date="2022-04" db="EMBL/GenBank/DDBJ databases">
        <title>Genome of the entomopathogenic fungus Entomophthora muscae.</title>
        <authorList>
            <person name="Elya C."/>
            <person name="Lovett B.R."/>
            <person name="Lee E."/>
            <person name="Macias A.M."/>
            <person name="Hajek A.E."/>
            <person name="De Bivort B.L."/>
            <person name="Kasson M.T."/>
            <person name="De Fine Licht H.H."/>
            <person name="Stajich J.E."/>
        </authorList>
    </citation>
    <scope>NUCLEOTIDE SEQUENCE</scope>
    <source>
        <strain evidence="1">Berkeley</strain>
    </source>
</reference>
<protein>
    <submittedName>
        <fullName evidence="1">Uncharacterized protein</fullName>
    </submittedName>
</protein>
<sequence length="1103" mass="122919">MKFAVLYTSHKTQKRKIWKDGYLKVDAGFKKATLYERNGNQVDSKLMNGNPISAGDEFEFSRTLVQVECLDEPASADAAEAEVSHENSTISKDVTRGTVVKPVGGPTNGVNQAESSIEEPKFKIKPLARHVVPRKKVGASYVTKDSSILDRQDNFSSVVQATDSNPGPQTDAHISSLESHTIKTISTLARSKFIVPKRTSGAVVNANNSKPTVDFFFFSSEAVFRSSQGYGDLPIKFNSVEAYQNYHIQVLEEYIQCTLSDLYQKVKSRVTSQGEYARKYSASKATEFRLFSKGEVKVFNSGGFFSGYSKGRNIGAKDEEVSVSSKCDSVQLVLKCGFKSSDFSKDDVWILSTKQSFPLEETVILRSLYHGASGGKIHGHALTKRDSQTLPKLLRQFSSTEPVVLRGINIGTELTMMDNLRQLHAPSPLIDYLIDPTKSPCYEASDSEIGSDEEDESDMFKLIRNMSPEDLDGFSRFVQDLVLKMKTKHSLNVDQEKSLSDFATQFFSPAKPTLLIHGVFGSGKSHLIAVMILFVTQLATYFGKDLQPPKVLVASMTNTAVDNILQLLLKKGFDSFVRVGSLKRIQRSILPYSVQTKSKVEDDIRELRSLLDEDLSDSEVQLIDATIQRFQSADPKQSAGAILQRAPVVGATCLASCFPCLEELTFSVVILDEVSQLTEQMSMLPILKFRARSVVLVGDPLQLPPTIPSADQNLPLQKKLKFTLFDRLMKASVTPVMLKTQYRCHPCISNISNKLFYDSKLNDGIAPTDRMPCLEGLPTLCFINVASGKEKRQIGKQSFHNEDETRVISDLIQGLFQSNIPLSEIGVISMYKLQVEKLEHELASRSLASLKKRQGVRISTVDAFQGAEMEVMIVSCVRSNFSATQFFNSQHRINVALTRGRRHLFLVGNAELLKKYSFWRDIIDKHCKAIPNAYMGSDEFLSLLNVCPSAPKPSSPTKRRNVAPKTKLTGLSAPFRPPKKSKPSSSNEPGRPKKEHSPLLIDDATCPSPDPSPPLEYKRPLVSYEASTEPIDPKLSERILDDSFEDFLMTFNPIQRTVDEEIWDQEGCFTSQSSLQYENMEVSGDLSQAEPDFSTLFQRLNDE</sequence>
<gene>
    <name evidence="1" type="ORF">DSO57_1025373</name>
</gene>
<comment type="caution">
    <text evidence="1">The sequence shown here is derived from an EMBL/GenBank/DDBJ whole genome shotgun (WGS) entry which is preliminary data.</text>
</comment>
<evidence type="ECO:0000313" key="1">
    <source>
        <dbReference type="EMBL" id="KAJ9088211.1"/>
    </source>
</evidence>
<organism evidence="1 2">
    <name type="scientific">Entomophthora muscae</name>
    <dbReference type="NCBI Taxonomy" id="34485"/>
    <lineage>
        <taxon>Eukaryota</taxon>
        <taxon>Fungi</taxon>
        <taxon>Fungi incertae sedis</taxon>
        <taxon>Zoopagomycota</taxon>
        <taxon>Entomophthoromycotina</taxon>
        <taxon>Entomophthoromycetes</taxon>
        <taxon>Entomophthorales</taxon>
        <taxon>Entomophthoraceae</taxon>
        <taxon>Entomophthora</taxon>
    </lineage>
</organism>